<proteinExistence type="predicted"/>
<keyword evidence="1" id="KW-0472">Membrane</keyword>
<keyword evidence="1" id="KW-1133">Transmembrane helix</keyword>
<dbReference type="HOGENOM" id="CLU_2952188_0_0_9"/>
<comment type="caution">
    <text evidence="2">The sequence shown here is derived from an EMBL/GenBank/DDBJ whole genome shotgun (WGS) entry which is preliminary data.</text>
</comment>
<feature type="transmembrane region" description="Helical" evidence="1">
    <location>
        <begin position="26"/>
        <end position="49"/>
    </location>
</feature>
<evidence type="ECO:0000313" key="3">
    <source>
        <dbReference type="Proteomes" id="UP000003490"/>
    </source>
</evidence>
<reference evidence="2 3" key="1">
    <citation type="submission" date="2007-08" db="EMBL/GenBank/DDBJ databases">
        <title>Draft genome sequence of Clostridium leptum (DSM 753).</title>
        <authorList>
            <person name="Sudarsanam P."/>
            <person name="Ley R."/>
            <person name="Guruge J."/>
            <person name="Turnbaugh P.J."/>
            <person name="Mahowald M."/>
            <person name="Liep D."/>
            <person name="Gordon J."/>
        </authorList>
    </citation>
    <scope>NUCLEOTIDE SEQUENCE [LARGE SCALE GENOMIC DNA]</scope>
    <source>
        <strain evidence="2 3">DSM 753</strain>
    </source>
</reference>
<dbReference type="Proteomes" id="UP000003490">
    <property type="component" value="Unassembled WGS sequence"/>
</dbReference>
<evidence type="ECO:0000256" key="1">
    <source>
        <dbReference type="SAM" id="Phobius"/>
    </source>
</evidence>
<protein>
    <submittedName>
        <fullName evidence="2">Uncharacterized protein</fullName>
    </submittedName>
</protein>
<keyword evidence="1" id="KW-0812">Transmembrane</keyword>
<accession>A7VNW3</accession>
<organism evidence="2 3">
    <name type="scientific">[Clostridium] leptum DSM 753</name>
    <dbReference type="NCBI Taxonomy" id="428125"/>
    <lineage>
        <taxon>Bacteria</taxon>
        <taxon>Bacillati</taxon>
        <taxon>Bacillota</taxon>
        <taxon>Clostridia</taxon>
        <taxon>Eubacteriales</taxon>
        <taxon>Oscillospiraceae</taxon>
        <taxon>Oscillospiraceae incertae sedis</taxon>
    </lineage>
</organism>
<dbReference type="AlphaFoldDB" id="A7VNW3"/>
<dbReference type="EMBL" id="ABCB02000009">
    <property type="protein sequence ID" value="EDO63023.1"/>
    <property type="molecule type" value="Genomic_DNA"/>
</dbReference>
<name>A7VNW3_9FIRM</name>
<gene>
    <name evidence="2" type="ORF">CLOLEP_00239</name>
</gene>
<evidence type="ECO:0000313" key="2">
    <source>
        <dbReference type="EMBL" id="EDO63023.1"/>
    </source>
</evidence>
<reference evidence="2 3" key="2">
    <citation type="submission" date="2007-08" db="EMBL/GenBank/DDBJ databases">
        <authorList>
            <person name="Fulton L."/>
            <person name="Clifton S."/>
            <person name="Fulton B."/>
            <person name="Xu J."/>
            <person name="Minx P."/>
            <person name="Pepin K.H."/>
            <person name="Johnson M."/>
            <person name="Thiruvilangam P."/>
            <person name="Bhonagiri V."/>
            <person name="Nash W.E."/>
            <person name="Wang C."/>
            <person name="Mardis E.R."/>
            <person name="Wilson R.K."/>
        </authorList>
    </citation>
    <scope>NUCLEOTIDE SEQUENCE [LARGE SCALE GENOMIC DNA]</scope>
    <source>
        <strain evidence="2 3">DSM 753</strain>
    </source>
</reference>
<sequence>MAIITYPHGKNHHEPVANLLKLYEEILINLTFLPFLLGAFCGNQGLNFFKGVFSAEIKL</sequence>